<dbReference type="AlphaFoldDB" id="A0A5U0QPH1"/>
<evidence type="ECO:0000313" key="2">
    <source>
        <dbReference type="EMBL" id="EBO4965776.1"/>
    </source>
</evidence>
<dbReference type="EMBL" id="AAGIRW010000055">
    <property type="protein sequence ID" value="EBO4965776.1"/>
    <property type="molecule type" value="Genomic_DNA"/>
</dbReference>
<dbReference type="Gene3D" id="2.60.40.1120">
    <property type="entry name" value="Carboxypeptidase-like, regulatory domain"/>
    <property type="match status" value="1"/>
</dbReference>
<accession>A0A5U0QPH1</accession>
<feature type="domain" description="Lambda-like tail fibre protein N-terminal" evidence="1">
    <location>
        <begin position="22"/>
        <end position="146"/>
    </location>
</feature>
<reference evidence="2" key="1">
    <citation type="submission" date="2018-06" db="EMBL/GenBank/DDBJ databases">
        <authorList>
            <consortium name="PulseNet: The National Subtyping Network for Foodborne Disease Surveillance"/>
            <person name="Tarr C.L."/>
            <person name="Trees E."/>
            <person name="Katz L.S."/>
            <person name="Carleton-Romer H.A."/>
            <person name="Stroika S."/>
            <person name="Kucerova Z."/>
            <person name="Roache K.F."/>
            <person name="Sabol A.L."/>
            <person name="Besser J."/>
            <person name="Gerner-Smidt P."/>
        </authorList>
    </citation>
    <scope>NUCLEOTIDE SEQUENCE</scope>
    <source>
        <strain evidence="2">PNUSAS037973</strain>
    </source>
</reference>
<proteinExistence type="predicted"/>
<dbReference type="InterPro" id="IPR008969">
    <property type="entry name" value="CarboxyPept-like_regulatory"/>
</dbReference>
<dbReference type="SUPFAM" id="SSF49464">
    <property type="entry name" value="Carboxypeptidase regulatory domain-like"/>
    <property type="match status" value="1"/>
</dbReference>
<dbReference type="InterPro" id="IPR013609">
    <property type="entry name" value="Stf-like_N"/>
</dbReference>
<dbReference type="Pfam" id="PF08400">
    <property type="entry name" value="phage_tail_N"/>
    <property type="match status" value="1"/>
</dbReference>
<gene>
    <name evidence="2" type="ORF">DO374_14520</name>
</gene>
<organism evidence="2">
    <name type="scientific">Salmonella enterica</name>
    <name type="common">Salmonella choleraesuis</name>
    <dbReference type="NCBI Taxonomy" id="28901"/>
    <lineage>
        <taxon>Bacteria</taxon>
        <taxon>Pseudomonadati</taxon>
        <taxon>Pseudomonadota</taxon>
        <taxon>Gammaproteobacteria</taxon>
        <taxon>Enterobacterales</taxon>
        <taxon>Enterobacteriaceae</taxon>
        <taxon>Salmonella</taxon>
    </lineage>
</organism>
<comment type="caution">
    <text evidence="2">The sequence shown here is derived from an EMBL/GenBank/DDBJ whole genome shotgun (WGS) entry which is preliminary data.</text>
</comment>
<protein>
    <recommendedName>
        <fullName evidence="1">Lambda-like tail fibre protein N-terminal domain-containing protein</fullName>
    </recommendedName>
</protein>
<name>A0A5U0QPH1_SALER</name>
<evidence type="ECO:0000259" key="1">
    <source>
        <dbReference type="Pfam" id="PF08400"/>
    </source>
</evidence>
<sequence length="520" mass="55606">MHRLLWITLSAGLRNRRTPVTVIKGKITTATGDPVSGATIALTALQTTSAMLRSITTCVTTTQGEYDFTVTPGVYSVRLSQNGTGGFELGSVHIYDDSPDGTLNSFLNAKNSDTRPEALRQFDVLVQRAETAADTSGSGADSAAASAAVAGQYAEAAKTHAKQAAASEEAAGGYAQAAAGSASAAGSSAAQAAESHTGAQQALEEARQIAKDMVKPPPVFYRPAEERGIWQLSYEGTGRKVNWQFTGNRKNYGFYTYFSAPEPWEIRYPVSAPDDMVKYGCRARFTFSFQDDSDAALEGRDLMEVRLAIPDDALPPGFSVPPATPDRPYLVLGCVIRSAGGKLVVCAPDSSVTDTPLFNSGNVRYGSHLFDMTLSKTGYSSQIAVDGNGLSLSPVRTGVKLPSGTLYIRSASPAKQTNFEYLEMVIPHETFIHRLVPDDDGATFYIPWGVAGSQLILPDTEMPAGFSVMSATDNGMYLQVLAENNNVAFVSKKGAWPNQYDSMYGAGRLIHVGNKMWTTT</sequence>